<feature type="signal peptide" evidence="6">
    <location>
        <begin position="1"/>
        <end position="22"/>
    </location>
</feature>
<evidence type="ECO:0000313" key="7">
    <source>
        <dbReference type="EMBL" id="RRJ93018.1"/>
    </source>
</evidence>
<keyword evidence="5" id="KW-0449">Lipoprotein</keyword>
<evidence type="ECO:0000256" key="5">
    <source>
        <dbReference type="ARBA" id="ARBA00023288"/>
    </source>
</evidence>
<dbReference type="InterPro" id="IPR005534">
    <property type="entry name" value="Curli_assmbl/transp-comp_CsgG"/>
</dbReference>
<dbReference type="OrthoDB" id="1110708at2"/>
<accession>A0A3P3WF28</accession>
<dbReference type="GO" id="GO:0030288">
    <property type="term" value="C:outer membrane-bounded periplasmic space"/>
    <property type="evidence" value="ECO:0007669"/>
    <property type="project" value="InterPro"/>
</dbReference>
<evidence type="ECO:0000256" key="4">
    <source>
        <dbReference type="ARBA" id="ARBA00023139"/>
    </source>
</evidence>
<dbReference type="AlphaFoldDB" id="A0A3P3WF28"/>
<dbReference type="Gene3D" id="3.40.50.10610">
    <property type="entry name" value="ABC-type transport auxiliary lipoprotein component"/>
    <property type="match status" value="2"/>
</dbReference>
<evidence type="ECO:0000256" key="6">
    <source>
        <dbReference type="SAM" id="SignalP"/>
    </source>
</evidence>
<feature type="chain" id="PRO_5018191780" description="Curli production assembly/transport component CsgG" evidence="6">
    <location>
        <begin position="23"/>
        <end position="478"/>
    </location>
</feature>
<dbReference type="EMBL" id="RQVR01000004">
    <property type="protein sequence ID" value="RRJ93018.1"/>
    <property type="molecule type" value="Genomic_DNA"/>
</dbReference>
<dbReference type="PANTHER" id="PTHR41164">
    <property type="entry name" value="CURLI PRODUCTION ASSEMBLY/TRANSPORT COMPONENT CSGG"/>
    <property type="match status" value="1"/>
</dbReference>
<evidence type="ECO:0000313" key="8">
    <source>
        <dbReference type="Proteomes" id="UP000271937"/>
    </source>
</evidence>
<dbReference type="Gene3D" id="2.40.160.20">
    <property type="match status" value="1"/>
</dbReference>
<keyword evidence="8" id="KW-1185">Reference proteome</keyword>
<gene>
    <name evidence="7" type="ORF">EG849_05365</name>
</gene>
<proteinExistence type="predicted"/>
<dbReference type="Pfam" id="PF03783">
    <property type="entry name" value="CsgG"/>
    <property type="match status" value="1"/>
</dbReference>
<dbReference type="PANTHER" id="PTHR41164:SF1">
    <property type="entry name" value="CURLI PRODUCTION ASSEMBLY_TRANSPORT COMPONENT CSGG"/>
    <property type="match status" value="1"/>
</dbReference>
<keyword evidence="3" id="KW-0472">Membrane</keyword>
<keyword evidence="1" id="KW-1003">Cell membrane</keyword>
<keyword evidence="2 6" id="KW-0732">Signal</keyword>
<protein>
    <recommendedName>
        <fullName evidence="9">Curli production assembly/transport component CsgG</fullName>
    </recommendedName>
</protein>
<dbReference type="PROSITE" id="PS51257">
    <property type="entry name" value="PROKAR_LIPOPROTEIN"/>
    <property type="match status" value="1"/>
</dbReference>
<name>A0A3P3WF28_9FLAO</name>
<evidence type="ECO:0008006" key="9">
    <source>
        <dbReference type="Google" id="ProtNLM"/>
    </source>
</evidence>
<keyword evidence="4" id="KW-0564">Palmitate</keyword>
<dbReference type="InterPro" id="IPR011250">
    <property type="entry name" value="OMP/PagP_B-barrel"/>
</dbReference>
<evidence type="ECO:0000256" key="2">
    <source>
        <dbReference type="ARBA" id="ARBA00022729"/>
    </source>
</evidence>
<evidence type="ECO:0000256" key="3">
    <source>
        <dbReference type="ARBA" id="ARBA00023136"/>
    </source>
</evidence>
<reference evidence="7 8" key="1">
    <citation type="submission" date="2018-11" db="EMBL/GenBank/DDBJ databases">
        <title>Flavobacterium sp. nov., YIM 102600 draft genome.</title>
        <authorList>
            <person name="Li G."/>
            <person name="Jiang Y."/>
        </authorList>
    </citation>
    <scope>NUCLEOTIDE SEQUENCE [LARGE SCALE GENOMIC DNA]</scope>
    <source>
        <strain evidence="7 8">YIM 102600</strain>
    </source>
</reference>
<dbReference type="SUPFAM" id="SSF56925">
    <property type="entry name" value="OMPA-like"/>
    <property type="match status" value="1"/>
</dbReference>
<dbReference type="RefSeq" id="WP_125012061.1">
    <property type="nucleotide sequence ID" value="NZ_RQVR01000004.1"/>
</dbReference>
<dbReference type="Proteomes" id="UP000271937">
    <property type="component" value="Unassembled WGS sequence"/>
</dbReference>
<organism evidence="7 8">
    <name type="scientific">Flavobacterium macacae</name>
    <dbReference type="NCBI Taxonomy" id="2488993"/>
    <lineage>
        <taxon>Bacteria</taxon>
        <taxon>Pseudomonadati</taxon>
        <taxon>Bacteroidota</taxon>
        <taxon>Flavobacteriia</taxon>
        <taxon>Flavobacteriales</taxon>
        <taxon>Flavobacteriaceae</taxon>
        <taxon>Flavobacterium</taxon>
    </lineage>
</organism>
<sequence>MRIYHYSIVVLVLLLSSCGAYYNQPTGVEKAILGENTQATPLLKQLPKPKEPVVVGIYKFRDQTGQYKASEVGSTFSTAVTQGATSILIKALEDSKWFVPIERENIGNLLQERNLIRSTRQEYSKSQNPNDPQLTPLLYAGVLLEGGIISYDSNIITGGFGARYFAAGGSTKYRQDRVTIYLRMISTSNGKILKSVYVSKTIFSQAIDQSFFRYVKFKRLLEVETGYTTNEPVHLAVTEAIEKAVESLVMEGIKDNIWKADAPKEEVDSIMAKYDHEKETAEARVLYNREQKERRSKFSMEVSGGATLIDGDYGEALFRPFGRGALKFRMSPSLFLSASTNVINLANKQKLDVGYVTFDLNAEAIILPKDRLSPYVFGGLGFGANRLFENEHLKFQYGAGLEYLATSNIGIKAYAEHNLNFSDNIDYLKSGVRDDFYFKFGFGLTYYFSKKKEKIYEKFIIEENPLNQAPKQEVAPKK</sequence>
<comment type="caution">
    <text evidence="7">The sequence shown here is derived from an EMBL/GenBank/DDBJ whole genome shotgun (WGS) entry which is preliminary data.</text>
</comment>
<evidence type="ECO:0000256" key="1">
    <source>
        <dbReference type="ARBA" id="ARBA00022475"/>
    </source>
</evidence>